<dbReference type="PANTHER" id="PTHR43459:SF1">
    <property type="entry name" value="EG:BACN32G11.4 PROTEIN"/>
    <property type="match status" value="1"/>
</dbReference>
<dbReference type="InterPro" id="IPR001753">
    <property type="entry name" value="Enoyl-CoA_hydra/iso"/>
</dbReference>
<organism evidence="3 4">
    <name type="scientific">Streptomyces huasconensis</name>
    <dbReference type="NCBI Taxonomy" id="1854574"/>
    <lineage>
        <taxon>Bacteria</taxon>
        <taxon>Bacillati</taxon>
        <taxon>Actinomycetota</taxon>
        <taxon>Actinomycetes</taxon>
        <taxon>Kitasatosporales</taxon>
        <taxon>Streptomycetaceae</taxon>
        <taxon>Streptomyces</taxon>
    </lineage>
</organism>
<evidence type="ECO:0000256" key="1">
    <source>
        <dbReference type="RuleBase" id="RU003707"/>
    </source>
</evidence>
<dbReference type="PANTHER" id="PTHR43459">
    <property type="entry name" value="ENOYL-COA HYDRATASE"/>
    <property type="match status" value="1"/>
</dbReference>
<reference evidence="3 4" key="1">
    <citation type="submission" date="2024-06" db="EMBL/GenBank/DDBJ databases">
        <title>The Natural Products Discovery Center: Release of the First 8490 Sequenced Strains for Exploring Actinobacteria Biosynthetic Diversity.</title>
        <authorList>
            <person name="Kalkreuter E."/>
            <person name="Kautsar S.A."/>
            <person name="Yang D."/>
            <person name="Bader C.D."/>
            <person name="Teijaro C.N."/>
            <person name="Fluegel L."/>
            <person name="Davis C.M."/>
            <person name="Simpson J.R."/>
            <person name="Lauterbach L."/>
            <person name="Steele A.D."/>
            <person name="Gui C."/>
            <person name="Meng S."/>
            <person name="Li G."/>
            <person name="Viehrig K."/>
            <person name="Ye F."/>
            <person name="Su P."/>
            <person name="Kiefer A.F."/>
            <person name="Nichols A."/>
            <person name="Cepeda A.J."/>
            <person name="Yan W."/>
            <person name="Fan B."/>
            <person name="Jiang Y."/>
            <person name="Adhikari A."/>
            <person name="Zheng C.-J."/>
            <person name="Schuster L."/>
            <person name="Cowan T.M."/>
            <person name="Smanski M.J."/>
            <person name="Chevrette M.G."/>
            <person name="De Carvalho L.P.S."/>
            <person name="Shen B."/>
        </authorList>
    </citation>
    <scope>NUCLEOTIDE SEQUENCE [LARGE SCALE GENOMIC DNA]</scope>
    <source>
        <strain evidence="3 4">NPDC047833</strain>
    </source>
</reference>
<name>A0ABV3LXJ2_9ACTN</name>
<evidence type="ECO:0000313" key="3">
    <source>
        <dbReference type="EMBL" id="MEW2364151.1"/>
    </source>
</evidence>
<dbReference type="Gene3D" id="3.90.226.10">
    <property type="entry name" value="2-enoyl-CoA Hydratase, Chain A, domain 1"/>
    <property type="match status" value="1"/>
</dbReference>
<sequence>MSGATEGQGPLQVTRPSPEIVVAALHRPHRRNALTEEMFQALAELCAGLRKDTGTRVLVLTGAGADFCSGYDLDEAGRIAALPPAELLGLLERQAAAVTGLRDIPQPVIAAVDGVAVGAGLSLALAADLRVVTTRARLRASFVTMGLSGGDMGASWLLPRLAGLGFASEMMLTGRYVAADEALGHGLANTVTAPDALHTTALGLARRIAAHSPVAVALTKRVLQANADAPSLAVALEREAPLQTVAAGSPGLRQAVADFRWTRPGRPATPAAPMTPAKSTTPTEN</sequence>
<protein>
    <submittedName>
        <fullName evidence="3">Enoyl-CoA hydratase-related protein</fullName>
    </submittedName>
</protein>
<keyword evidence="4" id="KW-1185">Reference proteome</keyword>
<dbReference type="EMBL" id="JBEYRS010000007">
    <property type="protein sequence ID" value="MEW2364151.1"/>
    <property type="molecule type" value="Genomic_DNA"/>
</dbReference>
<dbReference type="InterPro" id="IPR029045">
    <property type="entry name" value="ClpP/crotonase-like_dom_sf"/>
</dbReference>
<comment type="similarity">
    <text evidence="1">Belongs to the enoyl-CoA hydratase/isomerase family.</text>
</comment>
<dbReference type="PROSITE" id="PS00166">
    <property type="entry name" value="ENOYL_COA_HYDRATASE"/>
    <property type="match status" value="1"/>
</dbReference>
<dbReference type="RefSeq" id="WP_359779915.1">
    <property type="nucleotide sequence ID" value="NZ_JBEYRR010000007.1"/>
</dbReference>
<feature type="region of interest" description="Disordered" evidence="2">
    <location>
        <begin position="262"/>
        <end position="285"/>
    </location>
</feature>
<dbReference type="Pfam" id="PF00378">
    <property type="entry name" value="ECH_1"/>
    <property type="match status" value="1"/>
</dbReference>
<accession>A0ABV3LXJ2</accession>
<dbReference type="CDD" id="cd06558">
    <property type="entry name" value="crotonase-like"/>
    <property type="match status" value="1"/>
</dbReference>
<dbReference type="SUPFAM" id="SSF52096">
    <property type="entry name" value="ClpP/crotonase"/>
    <property type="match status" value="1"/>
</dbReference>
<dbReference type="InterPro" id="IPR018376">
    <property type="entry name" value="Enoyl-CoA_hyd/isom_CS"/>
</dbReference>
<comment type="caution">
    <text evidence="3">The sequence shown here is derived from an EMBL/GenBank/DDBJ whole genome shotgun (WGS) entry which is preliminary data.</text>
</comment>
<evidence type="ECO:0000256" key="2">
    <source>
        <dbReference type="SAM" id="MobiDB-lite"/>
    </source>
</evidence>
<gene>
    <name evidence="3" type="ORF">AB0887_19700</name>
</gene>
<dbReference type="Proteomes" id="UP001553843">
    <property type="component" value="Unassembled WGS sequence"/>
</dbReference>
<proteinExistence type="inferred from homology"/>
<evidence type="ECO:0000313" key="4">
    <source>
        <dbReference type="Proteomes" id="UP001553843"/>
    </source>
</evidence>